<keyword evidence="4" id="KW-0378">Hydrolase</keyword>
<dbReference type="InterPro" id="IPR003565">
    <property type="entry name" value="Tetra_PHTase"/>
</dbReference>
<keyword evidence="3" id="KW-0547">Nucleotide-binding</keyword>
<dbReference type="PANTHER" id="PTHR21340">
    <property type="entry name" value="DIADENOSINE 5,5-P1,P4-TETRAPHOSPHATE PYROPHOSPHOHYDROLASE MUTT"/>
    <property type="match status" value="1"/>
</dbReference>
<comment type="similarity">
    <text evidence="1">Belongs to the Nudix hydrolase family.</text>
</comment>
<dbReference type="GO" id="GO:0006754">
    <property type="term" value="P:ATP biosynthetic process"/>
    <property type="evidence" value="ECO:0007669"/>
    <property type="project" value="TreeGrafter"/>
</dbReference>
<evidence type="ECO:0000256" key="1">
    <source>
        <dbReference type="ARBA" id="ARBA00005582"/>
    </source>
</evidence>
<evidence type="ECO:0000256" key="4">
    <source>
        <dbReference type="ARBA" id="ARBA00022801"/>
    </source>
</evidence>
<sequence>MENKSIENKSKRVISAGIIIFRRTKEGLKFLLLYHGHSYWNFPKGKIEGSERSWQTALREVREETGLRSSELKLIEDFKTYEKFFFRRGKEKIFKIVILYLAETHQPQIVVSREHDGYAWFTFAEARKVVARYKENLKILEFAYEFLRRKSVRSGSENN</sequence>
<reference evidence="7 8" key="1">
    <citation type="journal article" date="2016" name="Nat. Commun.">
        <title>Thousands of microbial genomes shed light on interconnected biogeochemical processes in an aquifer system.</title>
        <authorList>
            <person name="Anantharaman K."/>
            <person name="Brown C.T."/>
            <person name="Hug L.A."/>
            <person name="Sharon I."/>
            <person name="Castelle C.J."/>
            <person name="Probst A.J."/>
            <person name="Thomas B.C."/>
            <person name="Singh A."/>
            <person name="Wilkins M.J."/>
            <person name="Karaoz U."/>
            <person name="Brodie E.L."/>
            <person name="Williams K.H."/>
            <person name="Hubbard S.S."/>
            <person name="Banfield J.F."/>
        </authorList>
    </citation>
    <scope>NUCLEOTIDE SEQUENCE [LARGE SCALE GENOMIC DNA]</scope>
</reference>
<dbReference type="InterPro" id="IPR051325">
    <property type="entry name" value="Nudix_hydrolase_domain"/>
</dbReference>
<dbReference type="SUPFAM" id="SSF55811">
    <property type="entry name" value="Nudix"/>
    <property type="match status" value="1"/>
</dbReference>
<dbReference type="GO" id="GO:0006167">
    <property type="term" value="P:AMP biosynthetic process"/>
    <property type="evidence" value="ECO:0007669"/>
    <property type="project" value="TreeGrafter"/>
</dbReference>
<evidence type="ECO:0000256" key="3">
    <source>
        <dbReference type="ARBA" id="ARBA00022741"/>
    </source>
</evidence>
<dbReference type="Proteomes" id="UP000177690">
    <property type="component" value="Unassembled WGS sequence"/>
</dbReference>
<dbReference type="PROSITE" id="PS51462">
    <property type="entry name" value="NUDIX"/>
    <property type="match status" value="1"/>
</dbReference>
<evidence type="ECO:0000256" key="5">
    <source>
        <dbReference type="ARBA" id="ARBA00032644"/>
    </source>
</evidence>
<dbReference type="AlphaFoldDB" id="A0A1G1ZTK6"/>
<dbReference type="PANTHER" id="PTHR21340:SF0">
    <property type="entry name" value="BIS(5'-NUCLEOSYL)-TETRAPHOSPHATASE [ASYMMETRICAL]"/>
    <property type="match status" value="1"/>
</dbReference>
<evidence type="ECO:0000313" key="7">
    <source>
        <dbReference type="EMBL" id="OGY67811.1"/>
    </source>
</evidence>
<dbReference type="GO" id="GO:0004081">
    <property type="term" value="F:bis(5'-nucleosyl)-tetraphosphatase (asymmetrical) activity"/>
    <property type="evidence" value="ECO:0007669"/>
    <property type="project" value="TreeGrafter"/>
</dbReference>
<feature type="domain" description="Nudix hydrolase" evidence="6">
    <location>
        <begin position="11"/>
        <end position="143"/>
    </location>
</feature>
<dbReference type="GO" id="GO:0000166">
    <property type="term" value="F:nucleotide binding"/>
    <property type="evidence" value="ECO:0007669"/>
    <property type="project" value="UniProtKB-KW"/>
</dbReference>
<dbReference type="Gene3D" id="3.90.79.10">
    <property type="entry name" value="Nucleoside Triphosphate Pyrophosphohydrolase"/>
    <property type="match status" value="1"/>
</dbReference>
<dbReference type="PROSITE" id="PS00893">
    <property type="entry name" value="NUDIX_BOX"/>
    <property type="match status" value="1"/>
</dbReference>
<dbReference type="InterPro" id="IPR015797">
    <property type="entry name" value="NUDIX_hydrolase-like_dom_sf"/>
</dbReference>
<dbReference type="STRING" id="1798409.A3I24_01390"/>
<dbReference type="EMBL" id="MHJL01000015">
    <property type="protein sequence ID" value="OGY67811.1"/>
    <property type="molecule type" value="Genomic_DNA"/>
</dbReference>
<accession>A0A1G1ZTK6</accession>
<organism evidence="7 8">
    <name type="scientific">Candidatus Harrisonbacteria bacterium RIFCSPLOWO2_02_FULL_41_13b</name>
    <dbReference type="NCBI Taxonomy" id="1798409"/>
    <lineage>
        <taxon>Bacteria</taxon>
        <taxon>Candidatus Harrisoniibacteriota</taxon>
    </lineage>
</organism>
<dbReference type="Pfam" id="PF00293">
    <property type="entry name" value="NUDIX"/>
    <property type="match status" value="1"/>
</dbReference>
<dbReference type="InterPro" id="IPR020084">
    <property type="entry name" value="NUDIX_hydrolase_CS"/>
</dbReference>
<evidence type="ECO:0000256" key="2">
    <source>
        <dbReference type="ARBA" id="ARBA00018911"/>
    </source>
</evidence>
<gene>
    <name evidence="7" type="ORF">A3I24_01390</name>
</gene>
<dbReference type="InterPro" id="IPR000086">
    <property type="entry name" value="NUDIX_hydrolase_dom"/>
</dbReference>
<evidence type="ECO:0000313" key="8">
    <source>
        <dbReference type="Proteomes" id="UP000177690"/>
    </source>
</evidence>
<dbReference type="CDD" id="cd03428">
    <property type="entry name" value="NUDIX_Ap4A_Nudt2"/>
    <property type="match status" value="1"/>
</dbReference>
<comment type="caution">
    <text evidence="7">The sequence shown here is derived from an EMBL/GenBank/DDBJ whole genome shotgun (WGS) entry which is preliminary data.</text>
</comment>
<proteinExistence type="inferred from homology"/>
<evidence type="ECO:0000259" key="6">
    <source>
        <dbReference type="PROSITE" id="PS51462"/>
    </source>
</evidence>
<name>A0A1G1ZTK6_9BACT</name>
<protein>
    <recommendedName>
        <fullName evidence="2">Bis(5'-nucleosyl)-tetraphosphatase [asymmetrical]</fullName>
    </recommendedName>
    <alternativeName>
        <fullName evidence="5">Diadenosine 5',5'''-P1,P4-tetraphosphate asymmetrical hydrolase</fullName>
    </alternativeName>
</protein>